<dbReference type="EMBL" id="CAJPIJ010000104">
    <property type="protein sequence ID" value="CAG1977112.1"/>
    <property type="molecule type" value="Genomic_DNA"/>
</dbReference>
<evidence type="ECO:0000313" key="2">
    <source>
        <dbReference type="EMBL" id="VIO54068.1"/>
    </source>
</evidence>
<dbReference type="Proteomes" id="UP000746612">
    <property type="component" value="Unassembled WGS sequence"/>
</dbReference>
<proteinExistence type="predicted"/>
<dbReference type="EMBL" id="CAAKMV010000088">
    <property type="protein sequence ID" value="VIO54068.1"/>
    <property type="molecule type" value="Genomic_DNA"/>
</dbReference>
<name>A0A679PIF9_GIBZA</name>
<organism evidence="2">
    <name type="scientific">Gibberella zeae</name>
    <name type="common">Wheat head blight fungus</name>
    <name type="synonym">Fusarium graminearum</name>
    <dbReference type="NCBI Taxonomy" id="5518"/>
    <lineage>
        <taxon>Eukaryota</taxon>
        <taxon>Fungi</taxon>
        <taxon>Dikarya</taxon>
        <taxon>Ascomycota</taxon>
        <taxon>Pezizomycotina</taxon>
        <taxon>Sordariomycetes</taxon>
        <taxon>Hypocreomycetidae</taxon>
        <taxon>Hypocreales</taxon>
        <taxon>Nectriaceae</taxon>
        <taxon>Fusarium</taxon>
    </lineage>
</organism>
<reference evidence="2" key="1">
    <citation type="submission" date="2019-04" db="EMBL/GenBank/DDBJ databases">
        <authorList>
            <person name="Melise S."/>
            <person name="Noan J."/>
            <person name="Okalmin O."/>
        </authorList>
    </citation>
    <scope>NUCLEOTIDE SEQUENCE</scope>
    <source>
        <strain evidence="2">FN9</strain>
    </source>
</reference>
<sequence>MSEDTHNALPVLPLNDQAYEYIFADLHQFKRSKRTYRQITNAISMKWPRATREVRIGSSRKRPECPVVPTVMNGIPMKQSGQTVGFPVSKVHPLLPDHLRALINTFCDPSVRDCLLNDPNLGNAKLFLRMGEESPRNEHLNTKLSRAVYFDQIVNAACRDLEKRVKQMGVALAIIHSTGYDAAGVEIQIAFNPKKRKVSLSVGGFTHCKKPCSLSPNLEYELALAIAHNPTWPRPPGAGGFVDYDSPLALGARVVWETFRGAYMSAFSELGNTVGHSRFVPAVVMEHACAMSNPEYAWITGEPEACYA</sequence>
<reference evidence="1" key="2">
    <citation type="submission" date="2021-03" db="EMBL/GenBank/DDBJ databases">
        <authorList>
            <person name="Alouane T."/>
            <person name="Langin T."/>
            <person name="Bonhomme L."/>
        </authorList>
    </citation>
    <scope>NUCLEOTIDE SEQUENCE</scope>
    <source>
        <strain evidence="1">MDC_Fg202</strain>
    </source>
</reference>
<accession>A0A679PIF9</accession>
<evidence type="ECO:0000313" key="1">
    <source>
        <dbReference type="EMBL" id="CAG1977112.1"/>
    </source>
</evidence>
<dbReference type="OrthoDB" id="2993351at2759"/>
<gene>
    <name evidence="2" type="ORF">FUG_LOCUS114613</name>
    <name evidence="1" type="ORF">MDCFG202_LOCUS143026</name>
</gene>
<protein>
    <submittedName>
        <fullName evidence="2">Uncharacterized protein</fullName>
    </submittedName>
</protein>
<dbReference type="AlphaFoldDB" id="A0A679PIF9"/>